<proteinExistence type="predicted"/>
<dbReference type="Gene3D" id="3.30.420.10">
    <property type="entry name" value="Ribonuclease H-like superfamily/Ribonuclease H"/>
    <property type="match status" value="1"/>
</dbReference>
<feature type="transmembrane region" description="Helical" evidence="1">
    <location>
        <begin position="142"/>
        <end position="163"/>
    </location>
</feature>
<feature type="transmembrane region" description="Helical" evidence="1">
    <location>
        <begin position="169"/>
        <end position="193"/>
    </location>
</feature>
<keyword evidence="1" id="KW-0472">Membrane</keyword>
<keyword evidence="1" id="KW-1133">Transmembrane helix</keyword>
<feature type="non-terminal residue" evidence="3">
    <location>
        <position position="1"/>
    </location>
</feature>
<dbReference type="Proteomes" id="UP000257109">
    <property type="component" value="Unassembled WGS sequence"/>
</dbReference>
<dbReference type="InterPro" id="IPR036397">
    <property type="entry name" value="RNaseH_sf"/>
</dbReference>
<name>A0A371G958_MUCPR</name>
<sequence>MTLRLKPQTLVKSLFFPFSVWTFILILDSGSIDHVTPFSSHMTSYSRASRKQIIIVANEDHVPVVGSGSIQLQPFLSLHNVLHVLNLANNLISIHRFTQNLNCADFAFGRTILITKEQGGNRKKEMSSSHQAISKLGKLPKFGFIICVLDILRLVYLNIYFHIYSQKSILSPLGVMFVKFLNIIMLPFFLIIVKGPITESIFTARWFVTSISSIDDCNRFGKFIKRIWSNNGTEYVNLEFFKFVMDQDIIHELTCVNTPQQK</sequence>
<dbReference type="Pfam" id="PF22936">
    <property type="entry name" value="Pol_BBD"/>
    <property type="match status" value="1"/>
</dbReference>
<dbReference type="OrthoDB" id="1432733at2759"/>
<gene>
    <name evidence="3" type="ORF">CR513_31476</name>
</gene>
<organism evidence="3 4">
    <name type="scientific">Mucuna pruriens</name>
    <name type="common">Velvet bean</name>
    <name type="synonym">Dolichos pruriens</name>
    <dbReference type="NCBI Taxonomy" id="157652"/>
    <lineage>
        <taxon>Eukaryota</taxon>
        <taxon>Viridiplantae</taxon>
        <taxon>Streptophyta</taxon>
        <taxon>Embryophyta</taxon>
        <taxon>Tracheophyta</taxon>
        <taxon>Spermatophyta</taxon>
        <taxon>Magnoliopsida</taxon>
        <taxon>eudicotyledons</taxon>
        <taxon>Gunneridae</taxon>
        <taxon>Pentapetalae</taxon>
        <taxon>rosids</taxon>
        <taxon>fabids</taxon>
        <taxon>Fabales</taxon>
        <taxon>Fabaceae</taxon>
        <taxon>Papilionoideae</taxon>
        <taxon>50 kb inversion clade</taxon>
        <taxon>NPAAA clade</taxon>
        <taxon>indigoferoid/millettioid clade</taxon>
        <taxon>Phaseoleae</taxon>
        <taxon>Mucuna</taxon>
    </lineage>
</organism>
<comment type="caution">
    <text evidence="3">The sequence shown here is derived from an EMBL/GenBank/DDBJ whole genome shotgun (WGS) entry which is preliminary data.</text>
</comment>
<evidence type="ECO:0000313" key="3">
    <source>
        <dbReference type="EMBL" id="RDX87094.1"/>
    </source>
</evidence>
<accession>A0A371G958</accession>
<evidence type="ECO:0000256" key="1">
    <source>
        <dbReference type="SAM" id="Phobius"/>
    </source>
</evidence>
<dbReference type="SUPFAM" id="SSF53098">
    <property type="entry name" value="Ribonuclease H-like"/>
    <property type="match status" value="1"/>
</dbReference>
<keyword evidence="4" id="KW-1185">Reference proteome</keyword>
<evidence type="ECO:0000259" key="2">
    <source>
        <dbReference type="Pfam" id="PF22936"/>
    </source>
</evidence>
<evidence type="ECO:0000313" key="4">
    <source>
        <dbReference type="Proteomes" id="UP000257109"/>
    </source>
</evidence>
<dbReference type="InterPro" id="IPR012337">
    <property type="entry name" value="RNaseH-like_sf"/>
</dbReference>
<dbReference type="InterPro" id="IPR054722">
    <property type="entry name" value="PolX-like_BBD"/>
</dbReference>
<dbReference type="EMBL" id="QJKJ01006336">
    <property type="protein sequence ID" value="RDX87094.1"/>
    <property type="molecule type" value="Genomic_DNA"/>
</dbReference>
<keyword evidence="1" id="KW-0812">Transmembrane</keyword>
<feature type="domain" description="Retrovirus-related Pol polyprotein from transposon TNT 1-94-like beta-barrel" evidence="2">
    <location>
        <begin position="26"/>
        <end position="99"/>
    </location>
</feature>
<dbReference type="AlphaFoldDB" id="A0A371G958"/>
<feature type="transmembrane region" description="Helical" evidence="1">
    <location>
        <begin position="14"/>
        <end position="32"/>
    </location>
</feature>
<reference evidence="3" key="1">
    <citation type="submission" date="2018-05" db="EMBL/GenBank/DDBJ databases">
        <title>Draft genome of Mucuna pruriens seed.</title>
        <authorList>
            <person name="Nnadi N.E."/>
            <person name="Vos R."/>
            <person name="Hasami M.H."/>
            <person name="Devisetty U.K."/>
            <person name="Aguiy J.C."/>
        </authorList>
    </citation>
    <scope>NUCLEOTIDE SEQUENCE [LARGE SCALE GENOMIC DNA]</scope>
    <source>
        <strain evidence="3">JCA_2017</strain>
    </source>
</reference>
<dbReference type="GO" id="GO:0003676">
    <property type="term" value="F:nucleic acid binding"/>
    <property type="evidence" value="ECO:0007669"/>
    <property type="project" value="InterPro"/>
</dbReference>
<protein>
    <recommendedName>
        <fullName evidence="2">Retrovirus-related Pol polyprotein from transposon TNT 1-94-like beta-barrel domain-containing protein</fullName>
    </recommendedName>
</protein>